<dbReference type="PROSITE" id="PS50176">
    <property type="entry name" value="ARM_REPEAT"/>
    <property type="match status" value="2"/>
</dbReference>
<dbReference type="Gene3D" id="2.60.40.150">
    <property type="entry name" value="C2 domain"/>
    <property type="match status" value="1"/>
</dbReference>
<keyword evidence="13" id="KW-0175">Coiled coil</keyword>
<dbReference type="SMART" id="SM00239">
    <property type="entry name" value="C2"/>
    <property type="match status" value="1"/>
</dbReference>
<dbReference type="GO" id="GO:0051211">
    <property type="term" value="P:anisotropic cell growth"/>
    <property type="evidence" value="ECO:0007669"/>
    <property type="project" value="InterPro"/>
</dbReference>
<comment type="subcellular location">
    <subcellularLocation>
        <location evidence="2">Cell membrane</location>
        <topology evidence="2">Peripheral membrane protein</topology>
        <orientation evidence="2">Cytoplasmic side</orientation>
    </subcellularLocation>
    <subcellularLocation>
        <location evidence="1">Cytoplasm</location>
        <location evidence="1">Cytoskeleton</location>
    </subcellularLocation>
</comment>
<keyword evidence="9" id="KW-0472">Membrane</keyword>
<dbReference type="InterPro" id="IPR044297">
    <property type="entry name" value="CSI1/2/3"/>
</dbReference>
<dbReference type="Pfam" id="PF00168">
    <property type="entry name" value="C2"/>
    <property type="match status" value="1"/>
</dbReference>
<keyword evidence="5" id="KW-0963">Cytoplasm</keyword>
<evidence type="ECO:0000313" key="15">
    <source>
        <dbReference type="EMBL" id="KAJ7956870.1"/>
    </source>
</evidence>
<evidence type="ECO:0000256" key="11">
    <source>
        <dbReference type="ARBA" id="ARBA00023316"/>
    </source>
</evidence>
<feature type="repeat" description="ARM" evidence="12">
    <location>
        <begin position="492"/>
        <end position="534"/>
    </location>
</feature>
<dbReference type="PANTHER" id="PTHR46369">
    <property type="entry name" value="PROTEIN CELLULOSE SYNTHASE INTERACTIVE 1"/>
    <property type="match status" value="1"/>
</dbReference>
<proteinExistence type="predicted"/>
<evidence type="ECO:0000313" key="16">
    <source>
        <dbReference type="Proteomes" id="UP001163823"/>
    </source>
</evidence>
<accession>A0AAD7LES9</accession>
<dbReference type="Pfam" id="PF00514">
    <property type="entry name" value="Arm"/>
    <property type="match status" value="2"/>
</dbReference>
<dbReference type="GO" id="GO:0005886">
    <property type="term" value="C:plasma membrane"/>
    <property type="evidence" value="ECO:0007669"/>
    <property type="project" value="UniProtKB-SubCell"/>
</dbReference>
<feature type="coiled-coil region" evidence="13">
    <location>
        <begin position="253"/>
        <end position="280"/>
    </location>
</feature>
<gene>
    <name evidence="15" type="ORF">O6P43_023245</name>
</gene>
<dbReference type="InterPro" id="IPR016024">
    <property type="entry name" value="ARM-type_fold"/>
</dbReference>
<dbReference type="InterPro" id="IPR000225">
    <property type="entry name" value="Armadillo"/>
</dbReference>
<dbReference type="GO" id="GO:0010330">
    <property type="term" value="C:cellulose synthase complex"/>
    <property type="evidence" value="ECO:0007669"/>
    <property type="project" value="InterPro"/>
</dbReference>
<feature type="repeat" description="ARM" evidence="12">
    <location>
        <begin position="1152"/>
        <end position="1196"/>
    </location>
</feature>
<dbReference type="Proteomes" id="UP001163823">
    <property type="component" value="Chromosome 9"/>
</dbReference>
<dbReference type="GO" id="GO:0055028">
    <property type="term" value="C:cortical microtubule"/>
    <property type="evidence" value="ECO:0007669"/>
    <property type="project" value="UniProtKB-ARBA"/>
</dbReference>
<evidence type="ECO:0000256" key="13">
    <source>
        <dbReference type="SAM" id="Coils"/>
    </source>
</evidence>
<dbReference type="KEGG" id="qsa:O6P43_023245"/>
<evidence type="ECO:0000256" key="1">
    <source>
        <dbReference type="ARBA" id="ARBA00004245"/>
    </source>
</evidence>
<dbReference type="PANTHER" id="PTHR46369:SF2">
    <property type="entry name" value="PROTEIN CELLULOSE SYNTHASE INTERACTIVE 1"/>
    <property type="match status" value="1"/>
</dbReference>
<dbReference type="FunFam" id="1.25.10.10:FF:001217">
    <property type="entry name" value="Protein CELLULOSE SYNTHASE INTERACTIVE 1"/>
    <property type="match status" value="1"/>
</dbReference>
<keyword evidence="7" id="KW-0677">Repeat</keyword>
<evidence type="ECO:0000256" key="5">
    <source>
        <dbReference type="ARBA" id="ARBA00022490"/>
    </source>
</evidence>
<sequence>MGLRERSSMEDPDGTLASVAQCIEQLRQNSSSVQEKEFSLRQLLELIDTRENAFSAVGSHSQAVPVLVSLLRSGSLGVKIQAATVLGSLCKENELRVKVLLGGCIPPLLGLLKSSSAEGQVAAAKTIYSVSQGDARDHVGSKIFSTEGVVPVLWEQLKKGLKAGNVVDSLLTGALKNLSSSTEGFWNPTLQAGGVDVLVKLLTTGQSSTLANVCFLLASAMMEDLSVCSKVLTAEATKELLKLLGPGNDASVRAEAAGALKSLSAQSKEARREIANLNGIPALINATIAPSKEFMQGEYAQALQENAMCALANISGGLSYVISSLSQSLKSCTSPAQIADTLGALASALMIYDRDEESTKASEPLVVEQTLLKQFKPHLPFLVQERTIEALASLYSNTILAVRLANSDAKRLLVCLITMAANDVQDELLKALLSLCNNEASLWHALQGREGVQLLISLLGLSSEQQQEYAVALLCLLSNENDESKWAITAAGGIPPLVQILETGSAKAKEDSAAILRNLCNHSEDIRACVESADAVPALLWLLKNGSPNGKEIAAKTLNHLIHKSDTATISQLTALLTSDLPESKVYVLDALRSMLSVAPLNDILREGSAASDAINTMINILNSTKEETQAKSASALAGIFETRKDLRESSIAVKTLWSAMKLLNVESESVLVESSRCLAAIFLSIKENRDVASVAQDALSPLIMLANSSGLEVAELATCALANLILDSEISDKPVAEEVLLPATRVLREGTASGKIQAAAAIARLLRCRQIDHALTDCVNRAGTVLALVSILDCSISGSVATSEALEALAILSRSEETSGCAKPAWAVLAEYPKSISPIVSSIADATPMLQDKAIQILSRLCREQPVVLGDTVANASGCISSIGRRVISSTSTKVKIGGAALLICAAKVNCPRVVEDLNQSNSCTNLIESLVAILSASQPSLGDQGEDNNASISIYRHFKDEINSDDSNTSTAIIYGASIAIWLLCILACHDGKSKIAIMDAGAIEVLNDRISDCYSQYTQMDYKEDSSMWICALLLAILFQDRDIIRAHATMKSIPVLANLLKSEESANRYFAAQSIASLVCNGSRGTLLSVANSGAAGGLITLLGCADADIQDLLELSEEFFLVRYPEQVALERLFRVDDIRVGATSRKAIPALVDLLKPIPDRPGAPFLALGLLTQLAKDCPSNKIVMVESGALEALTKYLSLGPQDATEEAATDLLGILFSSAEIRRHESAFGAVSQLVAVLRLGGRGARYSAAKALESLFSADHIRNAETARQAVQPLVEILNTGLEREQHAAIAALVRLLSENPSRALAVADVEMNAVDVLCRILSSNCSMDLKGDAAELCCVLFGNTRIRSTVAAARCVEPLVSLLVSEFSPTQHSVVRALDKLVDDEQLAELVAAHGAVIPLVGLLYSRNYMLHEAISRALVKLGKDRPACKMEMVKAGVIESMLDILHEAPDYLCSAFSELLRILTNNASIAKGPSAAKVVKPLFMLLCRQEFGPDGQHSALQVLVNILEHPQCRADYTLTSQQAIEPLIPLLDSPVSAVQQLAAELLSHLLLEEHLQKDSVTQHVIGPLIRVLGSGIHILQQRAVKALTSIALTWPNEIAKEGGVIEISKVILQADPSLPHALWESAASVLSSVLQFSSEFYLEVPVAVLVRLLRSGSESTVVGALNALLVLESDDGTSAEAMAESGAIEALLELLRSHQCEETAARLLEVLLNNVKIRQTKATKSAILPLSQYLLDPQTQAQQPRLLATLALGDLFQNEGLARSTDAVSACRALVNVLEDQPTEEMKVVAICALQNLVMYSRSNKRAVAEAGGVQVVLDLIGSSDPETSVQAAMFVKLLFSNNTIQEYASTETVRAITAAIEKDLWANGTVNEEYLKALNALFSNFARLRVTEPATLSIPHLVTSLKTGSEATQEAALDALFLLRQAWSACPAEVSRAQSIAAADAIPLLQYLIQSGSPRFQEKAEFLLQCLPGTLVVIIKRGNNMKQSVGNPSVYCKITLGNTPPRQTKVVSTGPNPEWDESFSWSFESPPKGQKLHISCKNKSKMGKGSFGKVTIQIDRVVMLGAVAGEYTLLPVSKTGPSRNLEIEFQWSNK</sequence>
<dbReference type="InterPro" id="IPR011989">
    <property type="entry name" value="ARM-like"/>
</dbReference>
<keyword evidence="3" id="KW-0217">Developmental protein</keyword>
<reference evidence="15" key="1">
    <citation type="journal article" date="2023" name="Science">
        <title>Elucidation of the pathway for biosynthesis of saponin adjuvants from the soapbark tree.</title>
        <authorList>
            <person name="Reed J."/>
            <person name="Orme A."/>
            <person name="El-Demerdash A."/>
            <person name="Owen C."/>
            <person name="Martin L.B.B."/>
            <person name="Misra R.C."/>
            <person name="Kikuchi S."/>
            <person name="Rejzek M."/>
            <person name="Martin A.C."/>
            <person name="Harkess A."/>
            <person name="Leebens-Mack J."/>
            <person name="Louveau T."/>
            <person name="Stephenson M.J."/>
            <person name="Osbourn A."/>
        </authorList>
    </citation>
    <scope>NUCLEOTIDE SEQUENCE</scope>
    <source>
        <strain evidence="15">S10</strain>
    </source>
</reference>
<dbReference type="GO" id="GO:0008017">
    <property type="term" value="F:microtubule binding"/>
    <property type="evidence" value="ECO:0007669"/>
    <property type="project" value="InterPro"/>
</dbReference>
<evidence type="ECO:0000256" key="3">
    <source>
        <dbReference type="ARBA" id="ARBA00022473"/>
    </source>
</evidence>
<protein>
    <submittedName>
        <fullName evidence="15">U-box domain-containing protein</fullName>
    </submittedName>
</protein>
<evidence type="ECO:0000256" key="2">
    <source>
        <dbReference type="ARBA" id="ARBA00004413"/>
    </source>
</evidence>
<keyword evidence="4" id="KW-1003">Cell membrane</keyword>
<keyword evidence="10" id="KW-0206">Cytoskeleton</keyword>
<comment type="caution">
    <text evidence="15">The sequence shown here is derived from an EMBL/GenBank/DDBJ whole genome shotgun (WGS) entry which is preliminary data.</text>
</comment>
<keyword evidence="8" id="KW-0133">Cell shape</keyword>
<dbReference type="InterPro" id="IPR035892">
    <property type="entry name" value="C2_domain_sf"/>
</dbReference>
<dbReference type="GO" id="GO:0072699">
    <property type="term" value="P:protein localization to cortical microtubule cytoskeleton"/>
    <property type="evidence" value="ECO:0007669"/>
    <property type="project" value="UniProtKB-ARBA"/>
</dbReference>
<keyword evidence="16" id="KW-1185">Reference proteome</keyword>
<keyword evidence="11" id="KW-0961">Cell wall biogenesis/degradation</keyword>
<dbReference type="FunFam" id="1.25.10.10:FF:000875">
    <property type="entry name" value="Protein CELLULOSE SYNTHASE INTERACTIVE 1"/>
    <property type="match status" value="1"/>
</dbReference>
<evidence type="ECO:0000259" key="14">
    <source>
        <dbReference type="PROSITE" id="PS50004"/>
    </source>
</evidence>
<dbReference type="GO" id="GO:0009653">
    <property type="term" value="P:anatomical structure morphogenesis"/>
    <property type="evidence" value="ECO:0007669"/>
    <property type="project" value="UniProtKB-ARBA"/>
</dbReference>
<evidence type="ECO:0000256" key="10">
    <source>
        <dbReference type="ARBA" id="ARBA00023212"/>
    </source>
</evidence>
<dbReference type="GO" id="GO:0009664">
    <property type="term" value="P:plant-type cell wall organization"/>
    <property type="evidence" value="ECO:0007669"/>
    <property type="project" value="UniProtKB-ARBA"/>
</dbReference>
<dbReference type="SUPFAM" id="SSF49562">
    <property type="entry name" value="C2 domain (Calcium/lipid-binding domain, CaLB)"/>
    <property type="match status" value="1"/>
</dbReference>
<dbReference type="CDD" id="cd00030">
    <property type="entry name" value="C2"/>
    <property type="match status" value="1"/>
</dbReference>
<dbReference type="SMART" id="SM00185">
    <property type="entry name" value="ARM"/>
    <property type="match status" value="19"/>
</dbReference>
<evidence type="ECO:0000256" key="4">
    <source>
        <dbReference type="ARBA" id="ARBA00022475"/>
    </source>
</evidence>
<evidence type="ECO:0000256" key="9">
    <source>
        <dbReference type="ARBA" id="ARBA00023136"/>
    </source>
</evidence>
<dbReference type="EMBL" id="JARAOO010000009">
    <property type="protein sequence ID" value="KAJ7956870.1"/>
    <property type="molecule type" value="Genomic_DNA"/>
</dbReference>
<feature type="domain" description="C2" evidence="14">
    <location>
        <begin position="1967"/>
        <end position="2084"/>
    </location>
</feature>
<dbReference type="GO" id="GO:0030244">
    <property type="term" value="P:cellulose biosynthetic process"/>
    <property type="evidence" value="ECO:0007669"/>
    <property type="project" value="UniProtKB-ARBA"/>
</dbReference>
<organism evidence="15 16">
    <name type="scientific">Quillaja saponaria</name>
    <name type="common">Soap bark tree</name>
    <dbReference type="NCBI Taxonomy" id="32244"/>
    <lineage>
        <taxon>Eukaryota</taxon>
        <taxon>Viridiplantae</taxon>
        <taxon>Streptophyta</taxon>
        <taxon>Embryophyta</taxon>
        <taxon>Tracheophyta</taxon>
        <taxon>Spermatophyta</taxon>
        <taxon>Magnoliopsida</taxon>
        <taxon>eudicotyledons</taxon>
        <taxon>Gunneridae</taxon>
        <taxon>Pentapetalae</taxon>
        <taxon>rosids</taxon>
        <taxon>fabids</taxon>
        <taxon>Fabales</taxon>
        <taxon>Quillajaceae</taxon>
        <taxon>Quillaja</taxon>
    </lineage>
</organism>
<dbReference type="PROSITE" id="PS50004">
    <property type="entry name" value="C2"/>
    <property type="match status" value="1"/>
</dbReference>
<dbReference type="SUPFAM" id="SSF48371">
    <property type="entry name" value="ARM repeat"/>
    <property type="match status" value="6"/>
</dbReference>
<keyword evidence="6" id="KW-0341">Growth regulation</keyword>
<evidence type="ECO:0000256" key="12">
    <source>
        <dbReference type="PROSITE-ProRule" id="PRU00259"/>
    </source>
</evidence>
<dbReference type="GO" id="GO:0008360">
    <property type="term" value="P:regulation of cell shape"/>
    <property type="evidence" value="ECO:0007669"/>
    <property type="project" value="UniProtKB-KW"/>
</dbReference>
<name>A0AAD7LES9_QUISA</name>
<dbReference type="GO" id="GO:0009832">
    <property type="term" value="P:plant-type cell wall biogenesis"/>
    <property type="evidence" value="ECO:0007669"/>
    <property type="project" value="UniProtKB-ARBA"/>
</dbReference>
<evidence type="ECO:0000256" key="7">
    <source>
        <dbReference type="ARBA" id="ARBA00022737"/>
    </source>
</evidence>
<dbReference type="InterPro" id="IPR000008">
    <property type="entry name" value="C2_dom"/>
</dbReference>
<evidence type="ECO:0000256" key="8">
    <source>
        <dbReference type="ARBA" id="ARBA00022960"/>
    </source>
</evidence>
<dbReference type="Gene3D" id="1.25.10.10">
    <property type="entry name" value="Leucine-rich Repeat Variant"/>
    <property type="match status" value="8"/>
</dbReference>
<dbReference type="GO" id="GO:2001006">
    <property type="term" value="P:regulation of cellulose biosynthetic process"/>
    <property type="evidence" value="ECO:0007669"/>
    <property type="project" value="InterPro"/>
</dbReference>
<dbReference type="FunFam" id="2.60.40.150:FF:000170">
    <property type="entry name" value="Protein CELLULOSE SYNTHASE INTERACTIVE 1"/>
    <property type="match status" value="1"/>
</dbReference>
<evidence type="ECO:0000256" key="6">
    <source>
        <dbReference type="ARBA" id="ARBA00022604"/>
    </source>
</evidence>